<sequence>MDGAAFASPRPNNVQRRPAKIVIPSDDQSRQYRRSPSGDSSTKVHLSFIPPGYRTPPYTSSSSGGSSPSSVSPTKNDQTHFKFDHRSLNAQYGQNGVYVNNGATVQMLSLKPSSHRHDPPKQLLTLASHQQQNYAPSESGYSQSSQSSCATSCYNIYGACQHSHGNEGKQLLTLRSYVNSEMAAQDVCLFCYQFAVHYANSRCQTPLPRSSDRGYWRGHLMKEGDRIVCPRLLRRVCSLCGATGQNAHLNNFCPIAKKHTSSY</sequence>
<evidence type="ECO:0000313" key="10">
    <source>
        <dbReference type="EnsemblMetazoa" id="PPA38583.1"/>
    </source>
</evidence>
<dbReference type="InterPro" id="IPR024161">
    <property type="entry name" value="Znf_nanos-typ"/>
</dbReference>
<dbReference type="GO" id="GO:0017148">
    <property type="term" value="P:negative regulation of translation"/>
    <property type="evidence" value="ECO:0000318"/>
    <property type="project" value="GO_Central"/>
</dbReference>
<dbReference type="Proteomes" id="UP000005239">
    <property type="component" value="Unassembled WGS sequence"/>
</dbReference>
<keyword evidence="11" id="KW-1185">Reference proteome</keyword>
<evidence type="ECO:0000256" key="6">
    <source>
        <dbReference type="ARBA" id="ARBA00022845"/>
    </source>
</evidence>
<dbReference type="EnsemblMetazoa" id="PPA38583.1">
    <property type="protein sequence ID" value="PPA38583.1"/>
    <property type="gene ID" value="WBGene00276952"/>
</dbReference>
<accession>A0A8R1UTR3</accession>
<keyword evidence="7 8" id="KW-0694">RNA-binding</keyword>
<evidence type="ECO:0000256" key="5">
    <source>
        <dbReference type="ARBA" id="ARBA00022833"/>
    </source>
</evidence>
<dbReference type="GO" id="GO:0048477">
    <property type="term" value="P:oogenesis"/>
    <property type="evidence" value="ECO:0000318"/>
    <property type="project" value="GO_Central"/>
</dbReference>
<name>A0A454XRG0_PRIPA</name>
<dbReference type="Pfam" id="PF05741">
    <property type="entry name" value="zf-nanos"/>
    <property type="match status" value="1"/>
</dbReference>
<evidence type="ECO:0000256" key="3">
    <source>
        <dbReference type="ARBA" id="ARBA00022723"/>
    </source>
</evidence>
<accession>A0A454XRG0</accession>
<keyword evidence="3" id="KW-0479">Metal-binding</keyword>
<dbReference type="Gene3D" id="4.10.60.30">
    <property type="entry name" value="Nanos, RNA-binding domain"/>
    <property type="match status" value="1"/>
</dbReference>
<evidence type="ECO:0000256" key="2">
    <source>
        <dbReference type="ARBA" id="ARBA00022490"/>
    </source>
</evidence>
<evidence type="ECO:0000256" key="9">
    <source>
        <dbReference type="SAM" id="MobiDB-lite"/>
    </source>
</evidence>
<gene>
    <name evidence="10" type="primary">WBGene00276952</name>
</gene>
<proteinExistence type="inferred from homology"/>
<reference evidence="11" key="1">
    <citation type="journal article" date="2008" name="Nat. Genet.">
        <title>The Pristionchus pacificus genome provides a unique perspective on nematode lifestyle and parasitism.</title>
        <authorList>
            <person name="Dieterich C."/>
            <person name="Clifton S.W."/>
            <person name="Schuster L.N."/>
            <person name="Chinwalla A."/>
            <person name="Delehaunty K."/>
            <person name="Dinkelacker I."/>
            <person name="Fulton L."/>
            <person name="Fulton R."/>
            <person name="Godfrey J."/>
            <person name="Minx P."/>
            <person name="Mitreva M."/>
            <person name="Roeseler W."/>
            <person name="Tian H."/>
            <person name="Witte H."/>
            <person name="Yang S.P."/>
            <person name="Wilson R.K."/>
            <person name="Sommer R.J."/>
        </authorList>
    </citation>
    <scope>NUCLEOTIDE SEQUENCE [LARGE SCALE GENOMIC DNA]</scope>
    <source>
        <strain evidence="11">PS312</strain>
    </source>
</reference>
<dbReference type="InterPro" id="IPR038129">
    <property type="entry name" value="Nanos_sf"/>
</dbReference>
<keyword evidence="2" id="KW-0963">Cytoplasm</keyword>
<evidence type="ECO:0000256" key="7">
    <source>
        <dbReference type="ARBA" id="ARBA00022884"/>
    </source>
</evidence>
<evidence type="ECO:0000256" key="8">
    <source>
        <dbReference type="PROSITE-ProRule" id="PRU00855"/>
    </source>
</evidence>
<keyword evidence="4 8" id="KW-0863">Zinc-finger</keyword>
<dbReference type="GO" id="GO:0048471">
    <property type="term" value="C:perinuclear region of cytoplasm"/>
    <property type="evidence" value="ECO:0000318"/>
    <property type="project" value="GO_Central"/>
</dbReference>
<keyword evidence="5" id="KW-0862">Zinc</keyword>
<protein>
    <submittedName>
        <fullName evidence="10">Nos-1</fullName>
    </submittedName>
</protein>
<evidence type="ECO:0000313" key="11">
    <source>
        <dbReference type="Proteomes" id="UP000005239"/>
    </source>
</evidence>
<dbReference type="InterPro" id="IPR008705">
    <property type="entry name" value="Nanos/Xcar2"/>
</dbReference>
<dbReference type="AlphaFoldDB" id="A0A454XRG0"/>
<dbReference type="OrthoDB" id="5864971at2759"/>
<dbReference type="PANTHER" id="PTHR12887">
    <property type="entry name" value="NANOS PROTEIN"/>
    <property type="match status" value="1"/>
</dbReference>
<evidence type="ECO:0000256" key="1">
    <source>
        <dbReference type="ARBA" id="ARBA00004496"/>
    </source>
</evidence>
<dbReference type="PROSITE" id="PS51522">
    <property type="entry name" value="ZF_NANOS"/>
    <property type="match status" value="1"/>
</dbReference>
<keyword evidence="6 8" id="KW-0810">Translation regulation</keyword>
<evidence type="ECO:0000256" key="4">
    <source>
        <dbReference type="ARBA" id="ARBA00022771"/>
    </source>
</evidence>
<feature type="compositionally biased region" description="Low complexity" evidence="9">
    <location>
        <begin position="50"/>
        <end position="74"/>
    </location>
</feature>
<reference evidence="10" key="2">
    <citation type="submission" date="2022-06" db="UniProtKB">
        <authorList>
            <consortium name="EnsemblMetazoa"/>
        </authorList>
    </citation>
    <scope>IDENTIFICATION</scope>
    <source>
        <strain evidence="10">PS312</strain>
    </source>
</reference>
<organism evidence="10 11">
    <name type="scientific">Pristionchus pacificus</name>
    <name type="common">Parasitic nematode worm</name>
    <dbReference type="NCBI Taxonomy" id="54126"/>
    <lineage>
        <taxon>Eukaryota</taxon>
        <taxon>Metazoa</taxon>
        <taxon>Ecdysozoa</taxon>
        <taxon>Nematoda</taxon>
        <taxon>Chromadorea</taxon>
        <taxon>Rhabditida</taxon>
        <taxon>Rhabditina</taxon>
        <taxon>Diplogasteromorpha</taxon>
        <taxon>Diplogasteroidea</taxon>
        <taxon>Neodiplogasteridae</taxon>
        <taxon>Pristionchus</taxon>
    </lineage>
</organism>
<comment type="subcellular location">
    <subcellularLocation>
        <location evidence="1">Cytoplasm</location>
    </subcellularLocation>
</comment>
<comment type="similarity">
    <text evidence="8">Belongs to the nanos family.</text>
</comment>
<feature type="region of interest" description="Disordered" evidence="9">
    <location>
        <begin position="1"/>
        <end position="79"/>
    </location>
</feature>
<dbReference type="GO" id="GO:0008270">
    <property type="term" value="F:zinc ion binding"/>
    <property type="evidence" value="ECO:0007669"/>
    <property type="project" value="UniProtKB-KW"/>
</dbReference>
<dbReference type="GO" id="GO:0003729">
    <property type="term" value="F:mRNA binding"/>
    <property type="evidence" value="ECO:0000318"/>
    <property type="project" value="GO_Central"/>
</dbReference>